<evidence type="ECO:0000256" key="4">
    <source>
        <dbReference type="ARBA" id="ARBA00022771"/>
    </source>
</evidence>
<dbReference type="AlphaFoldDB" id="S8E4M5"/>
<gene>
    <name evidence="12" type="ORF">M569_04037</name>
</gene>
<evidence type="ECO:0000259" key="11">
    <source>
        <dbReference type="PROSITE" id="PS50157"/>
    </source>
</evidence>
<protein>
    <recommendedName>
        <fullName evidence="11">C2H2-type domain-containing protein</fullName>
    </recommendedName>
</protein>
<dbReference type="Pfam" id="PF13912">
    <property type="entry name" value="zf-C2H2_6"/>
    <property type="match status" value="2"/>
</dbReference>
<feature type="non-terminal residue" evidence="12">
    <location>
        <position position="1"/>
    </location>
</feature>
<evidence type="ECO:0000256" key="7">
    <source>
        <dbReference type="ARBA" id="ARBA00023163"/>
    </source>
</evidence>
<dbReference type="FunFam" id="3.30.160.60:FF:000446">
    <property type="entry name" value="Zinc finger protein"/>
    <property type="match status" value="1"/>
</dbReference>
<keyword evidence="6" id="KW-0805">Transcription regulation</keyword>
<dbReference type="SMART" id="SM00355">
    <property type="entry name" value="ZnF_C2H2"/>
    <property type="match status" value="2"/>
</dbReference>
<dbReference type="GO" id="GO:0008270">
    <property type="term" value="F:zinc ion binding"/>
    <property type="evidence" value="ECO:0007669"/>
    <property type="project" value="UniProtKB-KW"/>
</dbReference>
<dbReference type="PROSITE" id="PS00028">
    <property type="entry name" value="ZINC_FINGER_C2H2_1"/>
    <property type="match status" value="2"/>
</dbReference>
<dbReference type="InterPro" id="IPR036236">
    <property type="entry name" value="Znf_C2H2_sf"/>
</dbReference>
<dbReference type="EMBL" id="AUSU01001567">
    <property type="protein sequence ID" value="EPS70723.1"/>
    <property type="molecule type" value="Genomic_DNA"/>
</dbReference>
<keyword evidence="2" id="KW-0479">Metal-binding</keyword>
<comment type="caution">
    <text evidence="12">The sequence shown here is derived from an EMBL/GenBank/DDBJ whole genome shotgun (WGS) entry which is preliminary data.</text>
</comment>
<sequence>KGKGKKAAISSETSGGEDCSGSISSSAMSTTTREDEDMANCLILLSHGGFRPPAGCGISGGRFGEVEKVGVFVYECKTCLRAFSSFQALGGHRASHRKPKADDRRKSPAEDYDEKVAVPPAASLAQKEKIHECSVCGSVFSSGQALGGHMRRHR</sequence>
<evidence type="ECO:0000256" key="9">
    <source>
        <dbReference type="PROSITE-ProRule" id="PRU00042"/>
    </source>
</evidence>
<keyword evidence="7" id="KW-0804">Transcription</keyword>
<dbReference type="GO" id="GO:0005634">
    <property type="term" value="C:nucleus"/>
    <property type="evidence" value="ECO:0007669"/>
    <property type="project" value="UniProtKB-SubCell"/>
</dbReference>
<feature type="domain" description="C2H2-type" evidence="11">
    <location>
        <begin position="131"/>
        <end position="154"/>
    </location>
</feature>
<evidence type="ECO:0000313" key="13">
    <source>
        <dbReference type="Proteomes" id="UP000015453"/>
    </source>
</evidence>
<reference evidence="12 13" key="1">
    <citation type="journal article" date="2013" name="BMC Genomics">
        <title>The miniature genome of a carnivorous plant Genlisea aurea contains a low number of genes and short non-coding sequences.</title>
        <authorList>
            <person name="Leushkin E.V."/>
            <person name="Sutormin R.A."/>
            <person name="Nabieva E.R."/>
            <person name="Penin A.A."/>
            <person name="Kondrashov A.S."/>
            <person name="Logacheva M.D."/>
        </authorList>
    </citation>
    <scope>NUCLEOTIDE SEQUENCE [LARGE SCALE GENOMIC DNA]</scope>
</reference>
<dbReference type="Gene3D" id="3.30.160.60">
    <property type="entry name" value="Classic Zinc Finger"/>
    <property type="match status" value="1"/>
</dbReference>
<organism evidence="12 13">
    <name type="scientific">Genlisea aurea</name>
    <dbReference type="NCBI Taxonomy" id="192259"/>
    <lineage>
        <taxon>Eukaryota</taxon>
        <taxon>Viridiplantae</taxon>
        <taxon>Streptophyta</taxon>
        <taxon>Embryophyta</taxon>
        <taxon>Tracheophyta</taxon>
        <taxon>Spermatophyta</taxon>
        <taxon>Magnoliopsida</taxon>
        <taxon>eudicotyledons</taxon>
        <taxon>Gunneridae</taxon>
        <taxon>Pentapetalae</taxon>
        <taxon>asterids</taxon>
        <taxon>lamiids</taxon>
        <taxon>Lamiales</taxon>
        <taxon>Lentibulariaceae</taxon>
        <taxon>Genlisea</taxon>
    </lineage>
</organism>
<feature type="domain" description="C2H2-type" evidence="11">
    <location>
        <begin position="74"/>
        <end position="101"/>
    </location>
</feature>
<dbReference type="InterPro" id="IPR013087">
    <property type="entry name" value="Znf_C2H2_type"/>
</dbReference>
<keyword evidence="5" id="KW-0862">Zinc</keyword>
<evidence type="ECO:0000256" key="8">
    <source>
        <dbReference type="ARBA" id="ARBA00023242"/>
    </source>
</evidence>
<keyword evidence="8" id="KW-0539">Nucleus</keyword>
<dbReference type="OrthoDB" id="6077919at2759"/>
<comment type="subcellular location">
    <subcellularLocation>
        <location evidence="1">Nucleus</location>
    </subcellularLocation>
</comment>
<feature type="region of interest" description="Disordered" evidence="10">
    <location>
        <begin position="90"/>
        <end position="118"/>
    </location>
</feature>
<dbReference type="PROSITE" id="PS50157">
    <property type="entry name" value="ZINC_FINGER_C2H2_2"/>
    <property type="match status" value="2"/>
</dbReference>
<keyword evidence="4 9" id="KW-0863">Zinc-finger</keyword>
<dbReference type="Proteomes" id="UP000015453">
    <property type="component" value="Unassembled WGS sequence"/>
</dbReference>
<feature type="compositionally biased region" description="Low complexity" evidence="10">
    <location>
        <begin position="20"/>
        <end position="31"/>
    </location>
</feature>
<name>S8E4M5_9LAMI</name>
<feature type="compositionally biased region" description="Basic and acidic residues" evidence="10">
    <location>
        <begin position="100"/>
        <end position="109"/>
    </location>
</feature>
<dbReference type="SUPFAM" id="SSF57667">
    <property type="entry name" value="beta-beta-alpha zinc fingers"/>
    <property type="match status" value="1"/>
</dbReference>
<evidence type="ECO:0000313" key="12">
    <source>
        <dbReference type="EMBL" id="EPS70723.1"/>
    </source>
</evidence>
<evidence type="ECO:0000256" key="3">
    <source>
        <dbReference type="ARBA" id="ARBA00022737"/>
    </source>
</evidence>
<dbReference type="PANTHER" id="PTHR26374">
    <property type="entry name" value="ZINC FINGER PROTEIN ZAT5"/>
    <property type="match status" value="1"/>
</dbReference>
<keyword evidence="3" id="KW-0677">Repeat</keyword>
<evidence type="ECO:0000256" key="10">
    <source>
        <dbReference type="SAM" id="MobiDB-lite"/>
    </source>
</evidence>
<proteinExistence type="predicted"/>
<feature type="non-terminal residue" evidence="12">
    <location>
        <position position="154"/>
    </location>
</feature>
<evidence type="ECO:0000256" key="6">
    <source>
        <dbReference type="ARBA" id="ARBA00023015"/>
    </source>
</evidence>
<keyword evidence="13" id="KW-1185">Reference proteome</keyword>
<evidence type="ECO:0000256" key="2">
    <source>
        <dbReference type="ARBA" id="ARBA00022723"/>
    </source>
</evidence>
<feature type="region of interest" description="Disordered" evidence="10">
    <location>
        <begin position="1"/>
        <end position="32"/>
    </location>
</feature>
<dbReference type="PANTHER" id="PTHR26374:SF456">
    <property type="entry name" value="ZINC FINGER PROTEIN ZAT5-LIKE"/>
    <property type="match status" value="1"/>
</dbReference>
<evidence type="ECO:0000256" key="1">
    <source>
        <dbReference type="ARBA" id="ARBA00004123"/>
    </source>
</evidence>
<accession>S8E4M5</accession>
<evidence type="ECO:0000256" key="5">
    <source>
        <dbReference type="ARBA" id="ARBA00022833"/>
    </source>
</evidence>